<dbReference type="Gene3D" id="3.30.70.100">
    <property type="match status" value="2"/>
</dbReference>
<evidence type="ECO:0000256" key="18">
    <source>
        <dbReference type="RuleBase" id="RU362081"/>
    </source>
</evidence>
<evidence type="ECO:0000256" key="5">
    <source>
        <dbReference type="ARBA" id="ARBA00022475"/>
    </source>
</evidence>
<dbReference type="InterPro" id="IPR023214">
    <property type="entry name" value="HAD_sf"/>
</dbReference>
<evidence type="ECO:0000256" key="14">
    <source>
        <dbReference type="ARBA" id="ARBA00022989"/>
    </source>
</evidence>
<dbReference type="EMBL" id="FOFO01000018">
    <property type="protein sequence ID" value="SEQ14467.1"/>
    <property type="molecule type" value="Genomic_DNA"/>
</dbReference>
<protein>
    <recommendedName>
        <fullName evidence="3">P-type Cu(+) transporter</fullName>
        <ecNumber evidence="3">7.2.2.8</ecNumber>
    </recommendedName>
</protein>
<dbReference type="Gene3D" id="3.40.1110.10">
    <property type="entry name" value="Calcium-transporting ATPase, cytoplasmic domain N"/>
    <property type="match status" value="1"/>
</dbReference>
<dbReference type="GO" id="GO:0140581">
    <property type="term" value="F:P-type monovalent copper transporter activity"/>
    <property type="evidence" value="ECO:0007669"/>
    <property type="project" value="UniProtKB-EC"/>
</dbReference>
<evidence type="ECO:0000256" key="10">
    <source>
        <dbReference type="ARBA" id="ARBA00022796"/>
    </source>
</evidence>
<dbReference type="GO" id="GO:0060003">
    <property type="term" value="P:copper ion export"/>
    <property type="evidence" value="ECO:0007669"/>
    <property type="project" value="UniProtKB-ARBA"/>
</dbReference>
<feature type="transmembrane region" description="Helical" evidence="18">
    <location>
        <begin position="205"/>
        <end position="223"/>
    </location>
</feature>
<keyword evidence="4" id="KW-0813">Transport</keyword>
<evidence type="ECO:0000256" key="12">
    <source>
        <dbReference type="ARBA" id="ARBA00022842"/>
    </source>
</evidence>
<dbReference type="PRINTS" id="PR00119">
    <property type="entry name" value="CATATPASE"/>
</dbReference>
<reference evidence="20 21" key="1">
    <citation type="submission" date="2016-10" db="EMBL/GenBank/DDBJ databases">
        <authorList>
            <person name="de Groot N.N."/>
        </authorList>
    </citation>
    <scope>NUCLEOTIDE SEQUENCE [LARGE SCALE GENOMIC DNA]</scope>
    <source>
        <strain evidence="20 21">B7-7</strain>
    </source>
</reference>
<comment type="subcellular location">
    <subcellularLocation>
        <location evidence="1">Cell membrane</location>
        <topology evidence="1">Multi-pass membrane protein</topology>
    </subcellularLocation>
</comment>
<dbReference type="SUPFAM" id="SSF55008">
    <property type="entry name" value="HMA, heavy metal-associated domain"/>
    <property type="match status" value="2"/>
</dbReference>
<dbReference type="Gene3D" id="2.70.150.10">
    <property type="entry name" value="Calcium-transporting ATPase, cytoplasmic transduction domain A"/>
    <property type="match status" value="1"/>
</dbReference>
<dbReference type="InterPro" id="IPR059000">
    <property type="entry name" value="ATPase_P-type_domA"/>
</dbReference>
<dbReference type="InterPro" id="IPR023299">
    <property type="entry name" value="ATPase_P-typ_cyto_dom_N"/>
</dbReference>
<keyword evidence="17 18" id="KW-0472">Membrane</keyword>
<evidence type="ECO:0000256" key="1">
    <source>
        <dbReference type="ARBA" id="ARBA00004651"/>
    </source>
</evidence>
<proteinExistence type="inferred from homology"/>
<evidence type="ECO:0000313" key="20">
    <source>
        <dbReference type="EMBL" id="SEQ14467.1"/>
    </source>
</evidence>
<dbReference type="PROSITE" id="PS00154">
    <property type="entry name" value="ATPASE_E1_E2"/>
    <property type="match status" value="1"/>
</dbReference>
<feature type="transmembrane region" description="Helical" evidence="18">
    <location>
        <begin position="796"/>
        <end position="815"/>
    </location>
</feature>
<gene>
    <name evidence="20" type="ORF">SAMN05421693_11830</name>
</gene>
<evidence type="ECO:0000256" key="7">
    <source>
        <dbReference type="ARBA" id="ARBA00022723"/>
    </source>
</evidence>
<evidence type="ECO:0000256" key="9">
    <source>
        <dbReference type="ARBA" id="ARBA00022741"/>
    </source>
</evidence>
<dbReference type="CDD" id="cd02094">
    <property type="entry name" value="P-type_ATPase_Cu-like"/>
    <property type="match status" value="1"/>
</dbReference>
<dbReference type="GO" id="GO:0005507">
    <property type="term" value="F:copper ion binding"/>
    <property type="evidence" value="ECO:0007669"/>
    <property type="project" value="InterPro"/>
</dbReference>
<dbReference type="InterPro" id="IPR027256">
    <property type="entry name" value="P-typ_ATPase_IB"/>
</dbReference>
<feature type="transmembrane region" description="Helical" evidence="18">
    <location>
        <begin position="452"/>
        <end position="475"/>
    </location>
</feature>
<dbReference type="CDD" id="cd00371">
    <property type="entry name" value="HMA"/>
    <property type="match status" value="2"/>
</dbReference>
<dbReference type="GO" id="GO:0016887">
    <property type="term" value="F:ATP hydrolysis activity"/>
    <property type="evidence" value="ECO:0007669"/>
    <property type="project" value="InterPro"/>
</dbReference>
<dbReference type="PRINTS" id="PR00943">
    <property type="entry name" value="CUATPASE"/>
</dbReference>
<dbReference type="EC" id="7.2.2.8" evidence="3"/>
<keyword evidence="6 18" id="KW-0812">Transmembrane</keyword>
<dbReference type="NCBIfam" id="TIGR01494">
    <property type="entry name" value="ATPase_P-type"/>
    <property type="match status" value="1"/>
</dbReference>
<dbReference type="SUPFAM" id="SSF56784">
    <property type="entry name" value="HAD-like"/>
    <property type="match status" value="1"/>
</dbReference>
<dbReference type="PANTHER" id="PTHR43520:SF8">
    <property type="entry name" value="P-TYPE CU(+) TRANSPORTER"/>
    <property type="match status" value="1"/>
</dbReference>
<dbReference type="InterPro" id="IPR044492">
    <property type="entry name" value="P_typ_ATPase_HD_dom"/>
</dbReference>
<evidence type="ECO:0000256" key="3">
    <source>
        <dbReference type="ARBA" id="ARBA00012517"/>
    </source>
</evidence>
<dbReference type="OrthoDB" id="9814270at2"/>
<dbReference type="SUPFAM" id="SSF81653">
    <property type="entry name" value="Calcium ATPase, transduction domain A"/>
    <property type="match status" value="1"/>
</dbReference>
<evidence type="ECO:0000313" key="21">
    <source>
        <dbReference type="Proteomes" id="UP000199496"/>
    </source>
</evidence>
<dbReference type="SFLD" id="SFLDF00027">
    <property type="entry name" value="p-type_atpase"/>
    <property type="match status" value="1"/>
</dbReference>
<keyword evidence="21" id="KW-1185">Reference proteome</keyword>
<keyword evidence="12" id="KW-0460">Magnesium</keyword>
<evidence type="ECO:0000256" key="13">
    <source>
        <dbReference type="ARBA" id="ARBA00022967"/>
    </source>
</evidence>
<keyword evidence="13" id="KW-1278">Translocase</keyword>
<dbReference type="RefSeq" id="WP_090207353.1">
    <property type="nucleotide sequence ID" value="NZ_FOFO01000018.1"/>
</dbReference>
<comment type="similarity">
    <text evidence="2 18">Belongs to the cation transport ATPase (P-type) (TC 3.A.3) family. Type IB subfamily.</text>
</comment>
<dbReference type="Gene3D" id="3.40.50.1000">
    <property type="entry name" value="HAD superfamily/HAD-like"/>
    <property type="match status" value="1"/>
</dbReference>
<dbReference type="InterPro" id="IPR006121">
    <property type="entry name" value="HMA_dom"/>
</dbReference>
<dbReference type="Pfam" id="PF00403">
    <property type="entry name" value="HMA"/>
    <property type="match status" value="2"/>
</dbReference>
<evidence type="ECO:0000256" key="4">
    <source>
        <dbReference type="ARBA" id="ARBA00022448"/>
    </source>
</evidence>
<keyword evidence="10" id="KW-0187">Copper transport</keyword>
<keyword evidence="9 18" id="KW-0547">Nucleotide-binding</keyword>
<name>A0A1H9DMC4_9GAMM</name>
<feature type="transmembrane region" description="Helical" evidence="18">
    <location>
        <begin position="169"/>
        <end position="193"/>
    </location>
</feature>
<dbReference type="SFLD" id="SFLDS00003">
    <property type="entry name" value="Haloacid_Dehalogenase"/>
    <property type="match status" value="1"/>
</dbReference>
<dbReference type="GO" id="GO:0043682">
    <property type="term" value="F:P-type divalent copper transporter activity"/>
    <property type="evidence" value="ECO:0007669"/>
    <property type="project" value="TreeGrafter"/>
</dbReference>
<evidence type="ECO:0000256" key="16">
    <source>
        <dbReference type="ARBA" id="ARBA00023065"/>
    </source>
</evidence>
<keyword evidence="11 18" id="KW-0067">ATP-binding</keyword>
<sequence length="824" mass="86418">MSRSSDDPSRTLTLPITGMGCAACVTRVEDALKPLPGVNTVSVNLATEKATVTTQDIPDITTLVHAVREAGYDVAEDTLILDVSGMSCAACSSRVQALLERTPGVVEAGVNLATGQARVHILAGAVSAAALARRITQAGYQSRVHKAGPDREDRERAEHQQTLSRLRHALILAATLTLPILVLDMGGHIFPAFHQMVHGALGTQSVYIVFFLLATGVQFGPGLRFYRQGGPALIRGAPDMNALVMLGTSAAYGYSVVATFLPGVLPAESVHVYYEASAVIITLVLLGRYLEARAKGATSEAIRRLIGLRPRTARVWRDGDWVEVDMEQVLPGDRIQVRPGERIPVDGVVEEGQSWVDESMITGEPVPVDKSVGATVVGGTINGQGAMTLKAQRVGSDTVLAQIIRMVESAQAARLPIQNLVDQVTRYFVPAVMGIALVTFLVWLFFGPAPALTLALVNAVAVLIIACPCAMGLATPTSIMVGTGKGAEMGVLFRGGDALQSLRDVQVVALDKTGTLTQGQPQLTGITVLADHDEAEVLTLAAALESRSEHPLAQAVVRAARQRGLDLPDVEHFESLTGLGLQGRVGGHELLMGSPRFLAEAGIDLEDVQDAVASLTAQGSTPVLIAVDQQPAALLGISDPPKPSSAAAMAHLKSLGLKVVMITGDDERTAQAVARQLGIDEVVAQVLPEGKVAAVQRLRACGNKVAFVGDGINDAPALAAADVGLAIGSGTDVAMESAGVVLMSDDLHQVAHAIALSRATIGNIKQNLFWAFAYNATLLPVAAGVLYPFFGLLLSPVFAAAAMSLSSVSVLTNALRLKRFSPVK</sequence>
<evidence type="ECO:0000256" key="17">
    <source>
        <dbReference type="ARBA" id="ARBA00023136"/>
    </source>
</evidence>
<evidence type="ECO:0000256" key="2">
    <source>
        <dbReference type="ARBA" id="ARBA00006024"/>
    </source>
</evidence>
<evidence type="ECO:0000256" key="15">
    <source>
        <dbReference type="ARBA" id="ARBA00023008"/>
    </source>
</evidence>
<dbReference type="PROSITE" id="PS01047">
    <property type="entry name" value="HMA_1"/>
    <property type="match status" value="2"/>
</dbReference>
<evidence type="ECO:0000256" key="6">
    <source>
        <dbReference type="ARBA" id="ARBA00022692"/>
    </source>
</evidence>
<dbReference type="GO" id="GO:0055070">
    <property type="term" value="P:copper ion homeostasis"/>
    <property type="evidence" value="ECO:0007669"/>
    <property type="project" value="TreeGrafter"/>
</dbReference>
<evidence type="ECO:0000259" key="19">
    <source>
        <dbReference type="PROSITE" id="PS50846"/>
    </source>
</evidence>
<dbReference type="InterPro" id="IPR023298">
    <property type="entry name" value="ATPase_P-typ_TM_dom_sf"/>
</dbReference>
<keyword evidence="8" id="KW-0677">Repeat</keyword>
<dbReference type="PROSITE" id="PS51257">
    <property type="entry name" value="PROKAR_LIPOPROTEIN"/>
    <property type="match status" value="1"/>
</dbReference>
<dbReference type="GO" id="GO:0005886">
    <property type="term" value="C:plasma membrane"/>
    <property type="evidence" value="ECO:0007669"/>
    <property type="project" value="UniProtKB-SubCell"/>
</dbReference>
<dbReference type="NCBIfam" id="TIGR01511">
    <property type="entry name" value="ATPase-IB1_Cu"/>
    <property type="match status" value="1"/>
</dbReference>
<dbReference type="InterPro" id="IPR006122">
    <property type="entry name" value="HMA_Cu_ion-bd"/>
</dbReference>
<dbReference type="NCBIfam" id="TIGR00003">
    <property type="entry name" value="copper ion binding protein"/>
    <property type="match status" value="1"/>
</dbReference>
<dbReference type="FunFam" id="3.30.70.100:FF:000005">
    <property type="entry name" value="Copper-exporting P-type ATPase A"/>
    <property type="match status" value="1"/>
</dbReference>
<dbReference type="InterPro" id="IPR008250">
    <property type="entry name" value="ATPase_P-typ_transduc_dom_A_sf"/>
</dbReference>
<dbReference type="SFLD" id="SFLDG00002">
    <property type="entry name" value="C1.7:_P-type_atpase_like"/>
    <property type="match status" value="1"/>
</dbReference>
<dbReference type="GO" id="GO:0005524">
    <property type="term" value="F:ATP binding"/>
    <property type="evidence" value="ECO:0007669"/>
    <property type="project" value="UniProtKB-UniRule"/>
</dbReference>
<dbReference type="PANTHER" id="PTHR43520">
    <property type="entry name" value="ATP7, ISOFORM B"/>
    <property type="match status" value="1"/>
</dbReference>
<dbReference type="InterPro" id="IPR018303">
    <property type="entry name" value="ATPase_P-typ_P_site"/>
</dbReference>
<keyword evidence="15" id="KW-0186">Copper</keyword>
<dbReference type="InterPro" id="IPR036163">
    <property type="entry name" value="HMA_dom_sf"/>
</dbReference>
<feature type="transmembrane region" description="Helical" evidence="18">
    <location>
        <begin position="271"/>
        <end position="290"/>
    </location>
</feature>
<feature type="domain" description="HMA" evidence="19">
    <location>
        <begin position="10"/>
        <end position="75"/>
    </location>
</feature>
<evidence type="ECO:0000256" key="11">
    <source>
        <dbReference type="ARBA" id="ARBA00022840"/>
    </source>
</evidence>
<dbReference type="InterPro" id="IPR017969">
    <property type="entry name" value="Heavy-metal-associated_CS"/>
</dbReference>
<accession>A0A1H9DMC4</accession>
<evidence type="ECO:0000256" key="8">
    <source>
        <dbReference type="ARBA" id="ARBA00022737"/>
    </source>
</evidence>
<feature type="transmembrane region" description="Helical" evidence="18">
    <location>
        <begin position="768"/>
        <end position="790"/>
    </location>
</feature>
<dbReference type="InterPro" id="IPR036412">
    <property type="entry name" value="HAD-like_sf"/>
</dbReference>
<dbReference type="STRING" id="867345.SAMN05421693_11830"/>
<dbReference type="NCBIfam" id="TIGR01512">
    <property type="entry name" value="ATPase-IB2_Cd"/>
    <property type="match status" value="1"/>
</dbReference>
<feature type="transmembrane region" description="Helical" evidence="18">
    <location>
        <begin position="427"/>
        <end position="446"/>
    </location>
</feature>
<dbReference type="FunFam" id="2.70.150.10:FF:000020">
    <property type="entry name" value="Copper-exporting P-type ATPase A"/>
    <property type="match status" value="1"/>
</dbReference>
<keyword evidence="7 18" id="KW-0479">Metal-binding</keyword>
<dbReference type="InterPro" id="IPR001757">
    <property type="entry name" value="P_typ_ATPase"/>
</dbReference>
<dbReference type="PROSITE" id="PS50846">
    <property type="entry name" value="HMA_2"/>
    <property type="match status" value="2"/>
</dbReference>
<organism evidence="20 21">
    <name type="scientific">Ectothiorhodospira magna</name>
    <dbReference type="NCBI Taxonomy" id="867345"/>
    <lineage>
        <taxon>Bacteria</taxon>
        <taxon>Pseudomonadati</taxon>
        <taxon>Pseudomonadota</taxon>
        <taxon>Gammaproteobacteria</taxon>
        <taxon>Chromatiales</taxon>
        <taxon>Ectothiorhodospiraceae</taxon>
        <taxon>Ectothiorhodospira</taxon>
    </lineage>
</organism>
<feature type="domain" description="HMA" evidence="19">
    <location>
        <begin position="77"/>
        <end position="143"/>
    </location>
</feature>
<dbReference type="Pfam" id="PF00122">
    <property type="entry name" value="E1-E2_ATPase"/>
    <property type="match status" value="1"/>
</dbReference>
<feature type="transmembrane region" description="Helical" evidence="18">
    <location>
        <begin position="243"/>
        <end position="265"/>
    </location>
</feature>
<keyword evidence="16" id="KW-0406">Ion transport</keyword>
<keyword evidence="14 18" id="KW-1133">Transmembrane helix</keyword>
<dbReference type="Pfam" id="PF00702">
    <property type="entry name" value="Hydrolase"/>
    <property type="match status" value="1"/>
</dbReference>
<keyword evidence="5 18" id="KW-1003">Cell membrane</keyword>
<dbReference type="NCBIfam" id="TIGR01525">
    <property type="entry name" value="ATPase-IB_hvy"/>
    <property type="match status" value="1"/>
</dbReference>
<dbReference type="Proteomes" id="UP000199496">
    <property type="component" value="Unassembled WGS sequence"/>
</dbReference>
<dbReference type="SUPFAM" id="SSF81665">
    <property type="entry name" value="Calcium ATPase, transmembrane domain M"/>
    <property type="match status" value="1"/>
</dbReference>
<dbReference type="AlphaFoldDB" id="A0A1H9DMC4"/>